<gene>
    <name evidence="1" type="ORF">PLEOSDRAFT_1086066</name>
</gene>
<evidence type="ECO:0000313" key="2">
    <source>
        <dbReference type="Proteomes" id="UP000027073"/>
    </source>
</evidence>
<dbReference type="Proteomes" id="UP000027073">
    <property type="component" value="Unassembled WGS sequence"/>
</dbReference>
<dbReference type="InParanoid" id="A0A067N996"/>
<proteinExistence type="predicted"/>
<sequence length="232" mass="26218">MDYWRARDRFIKLGVPSPCTAEAVGLHRGIIASVTQFYLAYPGSCELYPPDSVALSKSLCIVSTPRSFPMFDHEQSTKELRSFAKFGGLRPSPIAVLLKLGKPWVATGKWISTVSTTSDDMAESLAALRKKHREPPEDFGKAHRELAKSWRYVEPSPFYPEYLEVDTALDDADEEVVLAHRQRVGTKEDWAYDGTRQDLDTKYFVCPSHAIFRISERISNDRRVSAKAMVTV</sequence>
<evidence type="ECO:0000313" key="1">
    <source>
        <dbReference type="EMBL" id="KDQ23550.1"/>
    </source>
</evidence>
<protein>
    <submittedName>
        <fullName evidence="1">Uncharacterized protein</fullName>
    </submittedName>
</protein>
<name>A0A067N996_PLEO1</name>
<accession>A0A067N996</accession>
<dbReference type="HOGENOM" id="CLU_1195296_0_0_1"/>
<dbReference type="VEuPathDB" id="FungiDB:PLEOSDRAFT_1086066"/>
<dbReference type="AlphaFoldDB" id="A0A067N996"/>
<dbReference type="EMBL" id="KL198012">
    <property type="protein sequence ID" value="KDQ23550.1"/>
    <property type="molecule type" value="Genomic_DNA"/>
</dbReference>
<reference evidence="2" key="1">
    <citation type="journal article" date="2014" name="Proc. Natl. Acad. Sci. U.S.A.">
        <title>Extensive sampling of basidiomycete genomes demonstrates inadequacy of the white-rot/brown-rot paradigm for wood decay fungi.</title>
        <authorList>
            <person name="Riley R."/>
            <person name="Salamov A.A."/>
            <person name="Brown D.W."/>
            <person name="Nagy L.G."/>
            <person name="Floudas D."/>
            <person name="Held B.W."/>
            <person name="Levasseur A."/>
            <person name="Lombard V."/>
            <person name="Morin E."/>
            <person name="Otillar R."/>
            <person name="Lindquist E.A."/>
            <person name="Sun H."/>
            <person name="LaButti K.M."/>
            <person name="Schmutz J."/>
            <person name="Jabbour D."/>
            <person name="Luo H."/>
            <person name="Baker S.E."/>
            <person name="Pisabarro A.G."/>
            <person name="Walton J.D."/>
            <person name="Blanchette R.A."/>
            <person name="Henrissat B."/>
            <person name="Martin F."/>
            <person name="Cullen D."/>
            <person name="Hibbett D.S."/>
            <person name="Grigoriev I.V."/>
        </authorList>
    </citation>
    <scope>NUCLEOTIDE SEQUENCE [LARGE SCALE GENOMIC DNA]</scope>
    <source>
        <strain evidence="2">PC15</strain>
    </source>
</reference>
<organism evidence="1 2">
    <name type="scientific">Pleurotus ostreatus (strain PC15)</name>
    <name type="common">Oyster mushroom</name>
    <dbReference type="NCBI Taxonomy" id="1137138"/>
    <lineage>
        <taxon>Eukaryota</taxon>
        <taxon>Fungi</taxon>
        <taxon>Dikarya</taxon>
        <taxon>Basidiomycota</taxon>
        <taxon>Agaricomycotina</taxon>
        <taxon>Agaricomycetes</taxon>
        <taxon>Agaricomycetidae</taxon>
        <taxon>Agaricales</taxon>
        <taxon>Pleurotineae</taxon>
        <taxon>Pleurotaceae</taxon>
        <taxon>Pleurotus</taxon>
    </lineage>
</organism>